<reference evidence="2" key="2">
    <citation type="journal article" date="2023" name="BMC Genomics">
        <title>Pest status, molecular evolution, and epigenetic factors derived from the genome assembly of Frankliniella fusca, a thysanopteran phytovirus vector.</title>
        <authorList>
            <person name="Catto M.A."/>
            <person name="Labadie P.E."/>
            <person name="Jacobson A.L."/>
            <person name="Kennedy G.G."/>
            <person name="Srinivasan R."/>
            <person name="Hunt B.G."/>
        </authorList>
    </citation>
    <scope>NUCLEOTIDE SEQUENCE</scope>
    <source>
        <strain evidence="2">PL_HMW_Pooled</strain>
    </source>
</reference>
<keyword evidence="3" id="KW-1185">Reference proteome</keyword>
<sequence>MSPTCECTKSVHFDLGFPVQPRYTRQPCGWAAIYPGVTWARAPCAGLEESALTLRSPWAGAAASSGDGEQPDCPGAIMPDDPLVEGGAPEGGDPDMGEQQYWRCPHCDISMPQGAVLALLRRVGEDLSDLDKDDPEACRLFLQRYGGDQFPLDLKEKDAERRPLLSRQHFYLTDVRLALAQRYGKDGDDAQQGLRQLTDGELAHKRQLCRDLLKLADKLVPAEHRMRGLLWFELHAAEVEASRRRGLDQGPDPEALRVSLLESRRCLTEVVELLRCEPPDLPEGKVLRQARLNLKEVDQLLCALHHAVGRRAHTGCPSTSPNTAAQRGNMKRKKPAQVEYP</sequence>
<protein>
    <submittedName>
        <fullName evidence="2">Ninein-like protein</fullName>
    </submittedName>
</protein>
<dbReference type="InterPro" id="IPR053010">
    <property type="entry name" value="SET_SmydA-8"/>
</dbReference>
<gene>
    <name evidence="2" type="ORF">KUF71_024600</name>
</gene>
<dbReference type="EMBL" id="JAHWGI010000423">
    <property type="protein sequence ID" value="KAK3915324.1"/>
    <property type="molecule type" value="Genomic_DNA"/>
</dbReference>
<dbReference type="PANTHER" id="PTHR46455">
    <property type="entry name" value="SET AND MYND DOMAIN CONTAINING, ARTHROPOD-SPECIFIC, MEMBER 4, ISOFORM A"/>
    <property type="match status" value="1"/>
</dbReference>
<feature type="region of interest" description="Disordered" evidence="1">
    <location>
        <begin position="312"/>
        <end position="341"/>
    </location>
</feature>
<dbReference type="AlphaFoldDB" id="A0AAE1H690"/>
<evidence type="ECO:0000256" key="1">
    <source>
        <dbReference type="SAM" id="MobiDB-lite"/>
    </source>
</evidence>
<comment type="caution">
    <text evidence="2">The sequence shown here is derived from an EMBL/GenBank/DDBJ whole genome shotgun (WGS) entry which is preliminary data.</text>
</comment>
<organism evidence="2 3">
    <name type="scientific">Frankliniella fusca</name>
    <dbReference type="NCBI Taxonomy" id="407009"/>
    <lineage>
        <taxon>Eukaryota</taxon>
        <taxon>Metazoa</taxon>
        <taxon>Ecdysozoa</taxon>
        <taxon>Arthropoda</taxon>
        <taxon>Hexapoda</taxon>
        <taxon>Insecta</taxon>
        <taxon>Pterygota</taxon>
        <taxon>Neoptera</taxon>
        <taxon>Paraneoptera</taxon>
        <taxon>Thysanoptera</taxon>
        <taxon>Terebrantia</taxon>
        <taxon>Thripoidea</taxon>
        <taxon>Thripidae</taxon>
        <taxon>Frankliniella</taxon>
    </lineage>
</organism>
<name>A0AAE1H690_9NEOP</name>
<dbReference type="Proteomes" id="UP001219518">
    <property type="component" value="Unassembled WGS sequence"/>
</dbReference>
<evidence type="ECO:0000313" key="3">
    <source>
        <dbReference type="Proteomes" id="UP001219518"/>
    </source>
</evidence>
<accession>A0AAE1H690</accession>
<proteinExistence type="predicted"/>
<feature type="region of interest" description="Disordered" evidence="1">
    <location>
        <begin position="60"/>
        <end position="96"/>
    </location>
</feature>
<reference evidence="2" key="1">
    <citation type="submission" date="2021-07" db="EMBL/GenBank/DDBJ databases">
        <authorList>
            <person name="Catto M.A."/>
            <person name="Jacobson A."/>
            <person name="Kennedy G."/>
            <person name="Labadie P."/>
            <person name="Hunt B.G."/>
            <person name="Srinivasan R."/>
        </authorList>
    </citation>
    <scope>NUCLEOTIDE SEQUENCE</scope>
    <source>
        <strain evidence="2">PL_HMW_Pooled</strain>
        <tissue evidence="2">Head</tissue>
    </source>
</reference>
<evidence type="ECO:0000313" key="2">
    <source>
        <dbReference type="EMBL" id="KAK3915324.1"/>
    </source>
</evidence>
<dbReference type="PANTHER" id="PTHR46455:SF4">
    <property type="entry name" value="GH11294P"/>
    <property type="match status" value="1"/>
</dbReference>
<feature type="compositionally biased region" description="Polar residues" evidence="1">
    <location>
        <begin position="316"/>
        <end position="326"/>
    </location>
</feature>